<dbReference type="eggNOG" id="ENOG502R7PE">
    <property type="taxonomic scope" value="Eukaryota"/>
</dbReference>
<dbReference type="Proteomes" id="UP000011115">
    <property type="component" value="Unassembled WGS sequence"/>
</dbReference>
<dbReference type="HOGENOM" id="CLU_1879066_0_0_1"/>
<dbReference type="SMR" id="M1DW79"/>
<dbReference type="STRING" id="4113.M1DW79"/>
<evidence type="ECO:0000313" key="5">
    <source>
        <dbReference type="Proteomes" id="UP000011115"/>
    </source>
</evidence>
<name>M1DW79_SOLTU</name>
<dbReference type="InterPro" id="IPR006703">
    <property type="entry name" value="G_AIG1"/>
</dbReference>
<dbReference type="SUPFAM" id="SSF52540">
    <property type="entry name" value="P-loop containing nucleoside triphosphate hydrolases"/>
    <property type="match status" value="1"/>
</dbReference>
<sequence>MGGSSVSDDWEVIANEAQTILMIGCRGEGKSATNNSIHGRNAFQLRSSSGGVTSACEIQRTRLEDGKILDVIDTPGFDFNVESVLVVNEIGKCIDLADNGVHAILFLFLYELAFQKKNRLLSSTLRSSLGPKLVIT</sequence>
<dbReference type="OMA" id="QTILMIG"/>
<dbReference type="PANTHER" id="PTHR10903">
    <property type="entry name" value="GTPASE, IMAP FAMILY MEMBER-RELATED"/>
    <property type="match status" value="1"/>
</dbReference>
<dbReference type="AlphaFoldDB" id="M1DW79"/>
<dbReference type="InterPro" id="IPR045058">
    <property type="entry name" value="GIMA/IAN/Toc"/>
</dbReference>
<feature type="domain" description="AIG1-type G" evidence="3">
    <location>
        <begin position="15"/>
        <end position="136"/>
    </location>
</feature>
<reference evidence="5" key="1">
    <citation type="journal article" date="2011" name="Nature">
        <title>Genome sequence and analysis of the tuber crop potato.</title>
        <authorList>
            <consortium name="The Potato Genome Sequencing Consortium"/>
        </authorList>
    </citation>
    <scope>NUCLEOTIDE SEQUENCE [LARGE SCALE GENOMIC DNA]</scope>
    <source>
        <strain evidence="5">cv. DM1-3 516 R44</strain>
    </source>
</reference>
<dbReference type="Gene3D" id="3.40.50.300">
    <property type="entry name" value="P-loop containing nucleotide triphosphate hydrolases"/>
    <property type="match status" value="1"/>
</dbReference>
<keyword evidence="2" id="KW-0342">GTP-binding</keyword>
<evidence type="ECO:0000256" key="2">
    <source>
        <dbReference type="ARBA" id="ARBA00023134"/>
    </source>
</evidence>
<protein>
    <submittedName>
        <fullName evidence="4">NTGP4</fullName>
    </submittedName>
</protein>
<keyword evidence="5" id="KW-1185">Reference proteome</keyword>
<keyword evidence="1" id="KW-0547">Nucleotide-binding</keyword>
<reference evidence="4" key="2">
    <citation type="submission" date="2015-06" db="UniProtKB">
        <authorList>
            <consortium name="EnsemblPlants"/>
        </authorList>
    </citation>
    <scope>IDENTIFICATION</scope>
    <source>
        <strain evidence="4">DM1-3 516 R44</strain>
    </source>
</reference>
<evidence type="ECO:0000256" key="1">
    <source>
        <dbReference type="ARBA" id="ARBA00022741"/>
    </source>
</evidence>
<dbReference type="EnsemblPlants" id="PGSC0003DMT400095399">
    <property type="protein sequence ID" value="PGSC0003DMT400095399"/>
    <property type="gene ID" value="PGSC0003DMG400044970"/>
</dbReference>
<dbReference type="InterPro" id="IPR027417">
    <property type="entry name" value="P-loop_NTPase"/>
</dbReference>
<dbReference type="InParanoid" id="M1DW79"/>
<dbReference type="PaxDb" id="4113-PGSC0003DMT400095399"/>
<organism evidence="4 5">
    <name type="scientific">Solanum tuberosum</name>
    <name type="common">Potato</name>
    <dbReference type="NCBI Taxonomy" id="4113"/>
    <lineage>
        <taxon>Eukaryota</taxon>
        <taxon>Viridiplantae</taxon>
        <taxon>Streptophyta</taxon>
        <taxon>Embryophyta</taxon>
        <taxon>Tracheophyta</taxon>
        <taxon>Spermatophyta</taxon>
        <taxon>Magnoliopsida</taxon>
        <taxon>eudicotyledons</taxon>
        <taxon>Gunneridae</taxon>
        <taxon>Pentapetalae</taxon>
        <taxon>asterids</taxon>
        <taxon>lamiids</taxon>
        <taxon>Solanales</taxon>
        <taxon>Solanaceae</taxon>
        <taxon>Solanoideae</taxon>
        <taxon>Solaneae</taxon>
        <taxon>Solanum</taxon>
    </lineage>
</organism>
<dbReference type="Pfam" id="PF04548">
    <property type="entry name" value="AIG1"/>
    <property type="match status" value="1"/>
</dbReference>
<dbReference type="PANTHER" id="PTHR10903:SF152">
    <property type="entry name" value="PROTEIN AIG1-LIKE"/>
    <property type="match status" value="1"/>
</dbReference>
<proteinExistence type="predicted"/>
<evidence type="ECO:0000259" key="3">
    <source>
        <dbReference type="PROSITE" id="PS51720"/>
    </source>
</evidence>
<evidence type="ECO:0000313" key="4">
    <source>
        <dbReference type="EnsemblPlants" id="PGSC0003DMT400095399"/>
    </source>
</evidence>
<dbReference type="PROSITE" id="PS51720">
    <property type="entry name" value="G_AIG1"/>
    <property type="match status" value="1"/>
</dbReference>
<dbReference type="GO" id="GO:0005525">
    <property type="term" value="F:GTP binding"/>
    <property type="evidence" value="ECO:0007669"/>
    <property type="project" value="UniProtKB-KW"/>
</dbReference>
<dbReference type="Gramene" id="PGSC0003DMT400095399">
    <property type="protein sequence ID" value="PGSC0003DMT400095399"/>
    <property type="gene ID" value="PGSC0003DMG400044970"/>
</dbReference>
<accession>M1DW79</accession>